<dbReference type="PANTHER" id="PTHR11439">
    <property type="entry name" value="GAG-POL-RELATED RETROTRANSPOSON"/>
    <property type="match status" value="1"/>
</dbReference>
<organism evidence="1 2">
    <name type="scientific">Juglans regia</name>
    <name type="common">English walnut</name>
    <dbReference type="NCBI Taxonomy" id="51240"/>
    <lineage>
        <taxon>Eukaryota</taxon>
        <taxon>Viridiplantae</taxon>
        <taxon>Streptophyta</taxon>
        <taxon>Embryophyta</taxon>
        <taxon>Tracheophyta</taxon>
        <taxon>Spermatophyta</taxon>
        <taxon>Magnoliopsida</taxon>
        <taxon>eudicotyledons</taxon>
        <taxon>Gunneridae</taxon>
        <taxon>Pentapetalae</taxon>
        <taxon>rosids</taxon>
        <taxon>fabids</taxon>
        <taxon>Fagales</taxon>
        <taxon>Juglandaceae</taxon>
        <taxon>Juglans</taxon>
    </lineage>
</organism>
<dbReference type="AlphaFoldDB" id="A0A833UGL7"/>
<sequence>MNDLVHLSYFLGIEATRDSSGLHLRQTKHNIDLLERVKLLGIRPYRAPCVSGSKLSKFDGEALSDPSEYRHTVGALQYVTLTRPNIAYSVNQLCQHMQTPTIAHWTAAKRVLLYLKNTLDYGLLYKFGPFSINAYCDSD</sequence>
<reference evidence="1" key="2">
    <citation type="submission" date="2020-03" db="EMBL/GenBank/DDBJ databases">
        <title>Walnut 2.0.</title>
        <authorList>
            <person name="Marrano A."/>
            <person name="Britton M."/>
            <person name="Zimin A.V."/>
            <person name="Zaini P.A."/>
            <person name="Workman R."/>
            <person name="Puiu D."/>
            <person name="Bianco L."/>
            <person name="Allen B.J."/>
            <person name="Troggio M."/>
            <person name="Leslie C.A."/>
            <person name="Timp W."/>
            <person name="Dendekar A."/>
            <person name="Salzberg S.L."/>
            <person name="Neale D.B."/>
        </authorList>
    </citation>
    <scope>NUCLEOTIDE SEQUENCE</scope>
    <source>
        <tissue evidence="1">Leaves</tissue>
    </source>
</reference>
<dbReference type="EMBL" id="LIHL02000010">
    <property type="protein sequence ID" value="KAF5457518.1"/>
    <property type="molecule type" value="Genomic_DNA"/>
</dbReference>
<proteinExistence type="predicted"/>
<evidence type="ECO:0000313" key="1">
    <source>
        <dbReference type="EMBL" id="KAF5457518.1"/>
    </source>
</evidence>
<dbReference type="Proteomes" id="UP000619265">
    <property type="component" value="Unassembled WGS sequence"/>
</dbReference>
<dbReference type="Gramene" id="Jr10_05860_p2">
    <property type="protein sequence ID" value="cds.Jr10_05860_p2"/>
    <property type="gene ID" value="Jr10_05860"/>
</dbReference>
<comment type="caution">
    <text evidence="1">The sequence shown here is derived from an EMBL/GenBank/DDBJ whole genome shotgun (WGS) entry which is preliminary data.</text>
</comment>
<name>A0A833UGL7_JUGRE</name>
<reference evidence="1" key="1">
    <citation type="submission" date="2015-10" db="EMBL/GenBank/DDBJ databases">
        <authorList>
            <person name="Martinez-Garcia P.J."/>
            <person name="Crepeau M.W."/>
            <person name="Puiu D."/>
            <person name="Gonzalez-Ibeas D."/>
            <person name="Whalen J."/>
            <person name="Stevens K."/>
            <person name="Paul R."/>
            <person name="Butterfield T."/>
            <person name="Britton M."/>
            <person name="Reagan R."/>
            <person name="Chakraborty S."/>
            <person name="Walawage S.L."/>
            <person name="Vasquez-Gross H.A."/>
            <person name="Cardeno C."/>
            <person name="Famula R."/>
            <person name="Pratt K."/>
            <person name="Kuruganti S."/>
            <person name="Aradhya M.K."/>
            <person name="Leslie C.A."/>
            <person name="Dandekar A.M."/>
            <person name="Salzberg S.L."/>
            <person name="Wegrzyn J.L."/>
            <person name="Langley C.H."/>
            <person name="Neale D.B."/>
        </authorList>
    </citation>
    <scope>NUCLEOTIDE SEQUENCE</scope>
    <source>
        <tissue evidence="1">Leaves</tissue>
    </source>
</reference>
<gene>
    <name evidence="1" type="ORF">F2P56_021614</name>
</gene>
<accession>A0A833UGL7</accession>
<evidence type="ECO:0008006" key="3">
    <source>
        <dbReference type="Google" id="ProtNLM"/>
    </source>
</evidence>
<evidence type="ECO:0000313" key="2">
    <source>
        <dbReference type="Proteomes" id="UP000619265"/>
    </source>
</evidence>
<dbReference type="PANTHER" id="PTHR11439:SF500">
    <property type="entry name" value="RNA-DIRECTED DNA POLYMERASE"/>
    <property type="match status" value="1"/>
</dbReference>
<protein>
    <recommendedName>
        <fullName evidence="3">Secreted RxLR effector protein 161-like</fullName>
    </recommendedName>
</protein>